<protein>
    <submittedName>
        <fullName evidence="2">Uncharacterized protein</fullName>
    </submittedName>
</protein>
<feature type="region of interest" description="Disordered" evidence="1">
    <location>
        <begin position="194"/>
        <end position="213"/>
    </location>
</feature>
<sequence>MTIDQKVALDEALVPHASRLRIGKTNFCLRSDITSKESTLQVVYDVLRLTPFYKAFLVTADMNNKKRIVTLKYFREMLHICLRIPNQTSDELSFEEEILAFLRYLRHGGEIKKIIDDFVYQVKHKDAKKSNEMYYPRFTKVIINFFMTKDPSILRRNKFAAMLPVELTNEDIKNFVAYKEYYAIASGAAPPKTKASVRKTQSSSDTTMPPPMAVGTRLSTLAKGKQPVKSYKAKGLYVLSKVALTKAEQMKLASKRSLQQTHISQASGSSVNERTGIIPGVLNVPTYESDEEISWKSSDEDD</sequence>
<evidence type="ECO:0000313" key="2">
    <source>
        <dbReference type="EMBL" id="GFA65237.1"/>
    </source>
</evidence>
<reference evidence="2" key="1">
    <citation type="journal article" date="2019" name="Sci. Rep.">
        <title>Draft genome of Tanacetum cinerariifolium, the natural source of mosquito coil.</title>
        <authorList>
            <person name="Yamashiro T."/>
            <person name="Shiraishi A."/>
            <person name="Satake H."/>
            <person name="Nakayama K."/>
        </authorList>
    </citation>
    <scope>NUCLEOTIDE SEQUENCE</scope>
</reference>
<dbReference type="AlphaFoldDB" id="A0A699JYR2"/>
<evidence type="ECO:0000256" key="1">
    <source>
        <dbReference type="SAM" id="MobiDB-lite"/>
    </source>
</evidence>
<proteinExistence type="predicted"/>
<feature type="non-terminal residue" evidence="2">
    <location>
        <position position="302"/>
    </location>
</feature>
<gene>
    <name evidence="2" type="ORF">Tci_637209</name>
</gene>
<name>A0A699JYR2_TANCI</name>
<feature type="region of interest" description="Disordered" evidence="1">
    <location>
        <begin position="255"/>
        <end position="274"/>
    </location>
</feature>
<organism evidence="2">
    <name type="scientific">Tanacetum cinerariifolium</name>
    <name type="common">Dalmatian daisy</name>
    <name type="synonym">Chrysanthemum cinerariifolium</name>
    <dbReference type="NCBI Taxonomy" id="118510"/>
    <lineage>
        <taxon>Eukaryota</taxon>
        <taxon>Viridiplantae</taxon>
        <taxon>Streptophyta</taxon>
        <taxon>Embryophyta</taxon>
        <taxon>Tracheophyta</taxon>
        <taxon>Spermatophyta</taxon>
        <taxon>Magnoliopsida</taxon>
        <taxon>eudicotyledons</taxon>
        <taxon>Gunneridae</taxon>
        <taxon>Pentapetalae</taxon>
        <taxon>asterids</taxon>
        <taxon>campanulids</taxon>
        <taxon>Asterales</taxon>
        <taxon>Asteraceae</taxon>
        <taxon>Asteroideae</taxon>
        <taxon>Anthemideae</taxon>
        <taxon>Anthemidinae</taxon>
        <taxon>Tanacetum</taxon>
    </lineage>
</organism>
<accession>A0A699JYR2</accession>
<comment type="caution">
    <text evidence="2">The sequence shown here is derived from an EMBL/GenBank/DDBJ whole genome shotgun (WGS) entry which is preliminary data.</text>
</comment>
<feature type="compositionally biased region" description="Polar residues" evidence="1">
    <location>
        <begin position="256"/>
        <end position="273"/>
    </location>
</feature>
<dbReference type="EMBL" id="BKCJ010462385">
    <property type="protein sequence ID" value="GFA65237.1"/>
    <property type="molecule type" value="Genomic_DNA"/>
</dbReference>
<feature type="compositionally biased region" description="Polar residues" evidence="1">
    <location>
        <begin position="198"/>
        <end position="207"/>
    </location>
</feature>